<protein>
    <submittedName>
        <fullName evidence="1">Uncharacterized protein</fullName>
    </submittedName>
</protein>
<dbReference type="Proteomes" id="UP000313359">
    <property type="component" value="Unassembled WGS sequence"/>
</dbReference>
<keyword evidence="2" id="KW-1185">Reference proteome</keyword>
<dbReference type="PROSITE" id="PS51257">
    <property type="entry name" value="PROKAR_LIPOPROTEIN"/>
    <property type="match status" value="1"/>
</dbReference>
<dbReference type="AlphaFoldDB" id="A0A5C2RV53"/>
<evidence type="ECO:0000313" key="1">
    <source>
        <dbReference type="EMBL" id="RPD55573.1"/>
    </source>
</evidence>
<reference evidence="1" key="1">
    <citation type="journal article" date="2018" name="Genome Biol. Evol.">
        <title>Genomics and development of Lentinus tigrinus, a white-rot wood-decaying mushroom with dimorphic fruiting bodies.</title>
        <authorList>
            <person name="Wu B."/>
            <person name="Xu Z."/>
            <person name="Knudson A."/>
            <person name="Carlson A."/>
            <person name="Chen N."/>
            <person name="Kovaka S."/>
            <person name="LaButti K."/>
            <person name="Lipzen A."/>
            <person name="Pennachio C."/>
            <person name="Riley R."/>
            <person name="Schakwitz W."/>
            <person name="Umezawa K."/>
            <person name="Ohm R.A."/>
            <person name="Grigoriev I.V."/>
            <person name="Nagy L.G."/>
            <person name="Gibbons J."/>
            <person name="Hibbett D."/>
        </authorList>
    </citation>
    <scope>NUCLEOTIDE SEQUENCE [LARGE SCALE GENOMIC DNA]</scope>
    <source>
        <strain evidence="1">ALCF2SS1-6</strain>
    </source>
</reference>
<organism evidence="1 2">
    <name type="scientific">Lentinus tigrinus ALCF2SS1-6</name>
    <dbReference type="NCBI Taxonomy" id="1328759"/>
    <lineage>
        <taxon>Eukaryota</taxon>
        <taxon>Fungi</taxon>
        <taxon>Dikarya</taxon>
        <taxon>Basidiomycota</taxon>
        <taxon>Agaricomycotina</taxon>
        <taxon>Agaricomycetes</taxon>
        <taxon>Polyporales</taxon>
        <taxon>Polyporaceae</taxon>
        <taxon>Lentinus</taxon>
    </lineage>
</organism>
<sequence>MHTTARPTMKYLLFYRRRAAQGSNTLIACIPTEDAPVHAYCLRPMPMPYSMTLTGLGSTILAQYCRWNRSI</sequence>
<evidence type="ECO:0000313" key="2">
    <source>
        <dbReference type="Proteomes" id="UP000313359"/>
    </source>
</evidence>
<gene>
    <name evidence="1" type="ORF">L227DRAFT_579549</name>
</gene>
<dbReference type="EMBL" id="ML122294">
    <property type="protein sequence ID" value="RPD55573.1"/>
    <property type="molecule type" value="Genomic_DNA"/>
</dbReference>
<proteinExistence type="predicted"/>
<accession>A0A5C2RV53</accession>
<name>A0A5C2RV53_9APHY</name>